<dbReference type="Gene3D" id="3.30.200.20">
    <property type="entry name" value="Phosphorylase Kinase, domain 1"/>
    <property type="match status" value="1"/>
</dbReference>
<gene>
    <name evidence="17" type="ORF">GSTENG00012259001</name>
</gene>
<dbReference type="GO" id="GO:0000226">
    <property type="term" value="P:microtubule cytoskeleton organization"/>
    <property type="evidence" value="ECO:0007669"/>
    <property type="project" value="TreeGrafter"/>
</dbReference>
<dbReference type="PROSITE" id="PS50030">
    <property type="entry name" value="UBA"/>
    <property type="match status" value="1"/>
</dbReference>
<keyword evidence="9" id="KW-0418">Kinase</keyword>
<name>Q4SUX6_TETNG</name>
<keyword evidence="8" id="KW-0547">Nucleotide-binding</keyword>
<evidence type="ECO:0000256" key="12">
    <source>
        <dbReference type="ARBA" id="ARBA00047899"/>
    </source>
</evidence>
<evidence type="ECO:0000256" key="14">
    <source>
        <dbReference type="SAM" id="MobiDB-lite"/>
    </source>
</evidence>
<dbReference type="InterPro" id="IPR034672">
    <property type="entry name" value="SIK"/>
</dbReference>
<evidence type="ECO:0000256" key="4">
    <source>
        <dbReference type="ARBA" id="ARBA00022527"/>
    </source>
</evidence>
<evidence type="ECO:0000259" key="16">
    <source>
        <dbReference type="PROSITE" id="PS50030"/>
    </source>
</evidence>
<feature type="compositionally biased region" description="Polar residues" evidence="14">
    <location>
        <begin position="18"/>
        <end position="47"/>
    </location>
</feature>
<sequence length="1252" mass="137230">MAAVSSGGAAGSAAAAITHSSRTTHAGMGSQNRVQPPSGLNHSSRTSAAAGCLTNPGHTSATRPPPARVGHYEIERTIGKGNFAVVKLATHIITKAKVRALVSFDTGGRSQAVSVCFELFGSVAADDAGAFEPRRPRHIDVAADVPLLYRYSSGHASNPGRLRSHGFVPVAENTIRVQFTQVETQVAIKIVDKSQLDDENLKKIFREVQIMKLLKHPHIIRLYQVMETERMIYLVTEYASGGEIFDHLVAHGRMAEKDARKKFKQIVAAVYFCHCRNIVHRDLKAENLLLDHNLNIKIADFGFSNMFSKGQLLKTWCGSPPYAAPELFEGKEYDGPKVDIWSLGVVLYVLVCGALPFDGSTLQNLRARVLSGKFRIPFFMSTDCEYLIRHMLVLEPSRRLTMEQICKNKWMRQGDPDPEFDRLIAECEQVKTEREMELISEQVLIAMSEMGLDRERTIQSLQTDVYDHYSAIYSLLADRLKKHKTLPVVLPTPRPISYPVNAVQTDSQGNPVSMTVPHVQLINPENQIVEPDGSMALDSDEGEEPSPEAMARYLSMRRTTVGVPDQRAEMQEDLQKLPPGFPRGAVPQPSFPPLAPVMGPMHTLMPTQSLQPTQQLEYKEQSLLQPPTLQLLNGMGPLGRRASDGGANIQLHAQLLKRPRGPSPLVASPHPIAAVAPVDEEGSDGEPDQEAVQRSSYKDCNTLHLPMERFSPVRRFSDGAATIQAFKAHLENSSLIKKLKQPSARRLGWVLVRPSSGCTDFSVFTQECEELQKKYAAQQDEQFLEHTQQQHILYQQEQQILHQQIQVTIQVQEVELAGGAQRQAAFLATPGGHRVLGKQLSADNAESHSRSLGRFTSGYEQVQFNPQLFSGDSASHGTPAMVGTYSPYLQGASLKVPGLEGFQSGVVGTGSYGTPSTLQQALLSPTPLDYRPPQQHVTPTLQGLLSPRHSLTGHADPRLPLQDLAALLKRQSPRSCQGTPTPPSGTPQDYGEMLLLRQLSQGESLDPPQASPGGQHYHHLLQIRPPDLQSPQHPTQPPGPSLPHSESMEEDETPAGYHHPHDGLLTKAGEGNELLGPPRGGTPPYSSPTHRHAAYIRSAPAPRGDKQGGSSHACVPSESEHVECRPPGQTMEVPDHNGVGYLRGPQGEAYRSRGQLQRHHTIQTCDDAYDQADSMSGMSLLAGKALSSARMSDILSQTSLTGSQQLQQRQESVCDVDGELHAAACYPSSCTSDMLLTYKPPDLQYSMEQAGV</sequence>
<feature type="region of interest" description="Disordered" evidence="14">
    <location>
        <begin position="971"/>
        <end position="990"/>
    </location>
</feature>
<dbReference type="GO" id="GO:0046872">
    <property type="term" value="F:metal ion binding"/>
    <property type="evidence" value="ECO:0007669"/>
    <property type="project" value="UniProtKB-KW"/>
</dbReference>
<feature type="domain" description="Protein kinase" evidence="15">
    <location>
        <begin position="72"/>
        <end position="411"/>
    </location>
</feature>
<comment type="similarity">
    <text evidence="2">Belongs to the protein kinase superfamily. CAMK Ser/Thr protein kinase family. SNF1 subfamily.</text>
</comment>
<evidence type="ECO:0000256" key="11">
    <source>
        <dbReference type="ARBA" id="ARBA00022842"/>
    </source>
</evidence>
<dbReference type="Pfam" id="PF00069">
    <property type="entry name" value="Pkinase"/>
    <property type="match status" value="1"/>
</dbReference>
<dbReference type="KEGG" id="tng:GSTEN00012259G001"/>
<dbReference type="SMART" id="SM00220">
    <property type="entry name" value="S_TKc"/>
    <property type="match status" value="1"/>
</dbReference>
<keyword evidence="7" id="KW-0479">Metal-binding</keyword>
<feature type="region of interest" description="Disordered" evidence="14">
    <location>
        <begin position="1"/>
        <end position="68"/>
    </location>
</feature>
<dbReference type="EMBL" id="CAAE01013836">
    <property type="protein sequence ID" value="CAF95556.1"/>
    <property type="molecule type" value="Genomic_DNA"/>
</dbReference>
<dbReference type="FunFam" id="3.30.200.20:FF:000003">
    <property type="entry name" value="Non-specific serine/threonine protein kinase"/>
    <property type="match status" value="1"/>
</dbReference>
<dbReference type="PROSITE" id="PS50011">
    <property type="entry name" value="PROTEIN_KINASE_DOM"/>
    <property type="match status" value="1"/>
</dbReference>
<evidence type="ECO:0000259" key="15">
    <source>
        <dbReference type="PROSITE" id="PS50011"/>
    </source>
</evidence>
<evidence type="ECO:0000256" key="8">
    <source>
        <dbReference type="ARBA" id="ARBA00022741"/>
    </source>
</evidence>
<comment type="caution">
    <text evidence="17">The sequence shown here is derived from an EMBL/GenBank/DDBJ whole genome shotgun (WGS) entry which is preliminary data.</text>
</comment>
<dbReference type="AlphaFoldDB" id="Q4SUX6"/>
<keyword evidence="6" id="KW-0808">Transferase</keyword>
<evidence type="ECO:0000256" key="13">
    <source>
        <dbReference type="ARBA" id="ARBA00048679"/>
    </source>
</evidence>
<dbReference type="EC" id="2.7.11.1" evidence="3"/>
<evidence type="ECO:0000256" key="7">
    <source>
        <dbReference type="ARBA" id="ARBA00022723"/>
    </source>
</evidence>
<organism evidence="17">
    <name type="scientific">Tetraodon nigroviridis</name>
    <name type="common">Spotted green pufferfish</name>
    <name type="synonym">Chelonodon nigroviridis</name>
    <dbReference type="NCBI Taxonomy" id="99883"/>
    <lineage>
        <taxon>Eukaryota</taxon>
        <taxon>Metazoa</taxon>
        <taxon>Chordata</taxon>
        <taxon>Craniata</taxon>
        <taxon>Vertebrata</taxon>
        <taxon>Euteleostomi</taxon>
        <taxon>Actinopterygii</taxon>
        <taxon>Neopterygii</taxon>
        <taxon>Teleostei</taxon>
        <taxon>Neoteleostei</taxon>
        <taxon>Acanthomorphata</taxon>
        <taxon>Eupercaria</taxon>
        <taxon>Tetraodontiformes</taxon>
        <taxon>Tetradontoidea</taxon>
        <taxon>Tetraodontidae</taxon>
        <taxon>Tetraodon</taxon>
    </lineage>
</organism>
<comment type="catalytic activity">
    <reaction evidence="13">
        <text>L-seryl-[protein] + ATP = O-phospho-L-seryl-[protein] + ADP + H(+)</text>
        <dbReference type="Rhea" id="RHEA:17989"/>
        <dbReference type="Rhea" id="RHEA-COMP:9863"/>
        <dbReference type="Rhea" id="RHEA-COMP:11604"/>
        <dbReference type="ChEBI" id="CHEBI:15378"/>
        <dbReference type="ChEBI" id="CHEBI:29999"/>
        <dbReference type="ChEBI" id="CHEBI:30616"/>
        <dbReference type="ChEBI" id="CHEBI:83421"/>
        <dbReference type="ChEBI" id="CHEBI:456216"/>
        <dbReference type="EC" id="2.7.11.1"/>
    </reaction>
</comment>
<proteinExistence type="inferred from homology"/>
<comment type="catalytic activity">
    <reaction evidence="12">
        <text>L-threonyl-[protein] + ATP = O-phospho-L-threonyl-[protein] + ADP + H(+)</text>
        <dbReference type="Rhea" id="RHEA:46608"/>
        <dbReference type="Rhea" id="RHEA-COMP:11060"/>
        <dbReference type="Rhea" id="RHEA-COMP:11605"/>
        <dbReference type="ChEBI" id="CHEBI:15378"/>
        <dbReference type="ChEBI" id="CHEBI:30013"/>
        <dbReference type="ChEBI" id="CHEBI:30616"/>
        <dbReference type="ChEBI" id="CHEBI:61977"/>
        <dbReference type="ChEBI" id="CHEBI:456216"/>
        <dbReference type="EC" id="2.7.11.1"/>
    </reaction>
</comment>
<dbReference type="FunFam" id="1.10.510.10:FF:000156">
    <property type="entry name" value="Serine/threonine-protein kinase SIK3 homolog"/>
    <property type="match status" value="1"/>
</dbReference>
<dbReference type="InterPro" id="IPR008271">
    <property type="entry name" value="Ser/Thr_kinase_AS"/>
</dbReference>
<evidence type="ECO:0000313" key="17">
    <source>
        <dbReference type="EMBL" id="CAF95556.1"/>
    </source>
</evidence>
<dbReference type="GO" id="GO:0035556">
    <property type="term" value="P:intracellular signal transduction"/>
    <property type="evidence" value="ECO:0007669"/>
    <property type="project" value="TreeGrafter"/>
</dbReference>
<evidence type="ECO:0000256" key="9">
    <source>
        <dbReference type="ARBA" id="ARBA00022777"/>
    </source>
</evidence>
<accession>Q4SUX6</accession>
<dbReference type="PANTHER" id="PTHR24346:SF42">
    <property type="entry name" value="SERINE_THREONINE-PROTEIN KINASE SIK3"/>
    <property type="match status" value="1"/>
</dbReference>
<dbReference type="OrthoDB" id="10045473at2759"/>
<dbReference type="InterPro" id="IPR000719">
    <property type="entry name" value="Prot_kinase_dom"/>
</dbReference>
<feature type="compositionally biased region" description="Low complexity" evidence="14">
    <location>
        <begin position="1"/>
        <end position="16"/>
    </location>
</feature>
<evidence type="ECO:0000256" key="3">
    <source>
        <dbReference type="ARBA" id="ARBA00012513"/>
    </source>
</evidence>
<keyword evidence="10" id="KW-0067">ATP-binding</keyword>
<keyword evidence="4" id="KW-0723">Serine/threonine-protein kinase</keyword>
<feature type="region of interest" description="Disordered" evidence="14">
    <location>
        <begin position="1025"/>
        <end position="1125"/>
    </location>
</feature>
<dbReference type="InterPro" id="IPR011009">
    <property type="entry name" value="Kinase-like_dom_sf"/>
</dbReference>
<evidence type="ECO:0000256" key="6">
    <source>
        <dbReference type="ARBA" id="ARBA00022679"/>
    </source>
</evidence>
<dbReference type="CDD" id="cd14071">
    <property type="entry name" value="STKc_SIK"/>
    <property type="match status" value="1"/>
</dbReference>
<dbReference type="GO" id="GO:0005524">
    <property type="term" value="F:ATP binding"/>
    <property type="evidence" value="ECO:0007669"/>
    <property type="project" value="UniProtKB-KW"/>
</dbReference>
<dbReference type="PANTHER" id="PTHR24346">
    <property type="entry name" value="MAP/MICROTUBULE AFFINITY-REGULATING KINASE"/>
    <property type="match status" value="1"/>
</dbReference>
<dbReference type="Pfam" id="PF23312">
    <property type="entry name" value="UBA_SIK3"/>
    <property type="match status" value="1"/>
</dbReference>
<reference evidence="17" key="1">
    <citation type="journal article" date="2004" name="Nature">
        <title>Genome duplication in the teleost fish Tetraodon nigroviridis reveals the early vertebrate proto-karyotype.</title>
        <authorList>
            <person name="Jaillon O."/>
            <person name="Aury J.-M."/>
            <person name="Brunet F."/>
            <person name="Petit J.-L."/>
            <person name="Stange-Thomann N."/>
            <person name="Mauceli E."/>
            <person name="Bouneau L."/>
            <person name="Fischer C."/>
            <person name="Ozouf-Costaz C."/>
            <person name="Bernot A."/>
            <person name="Nicaud S."/>
            <person name="Jaffe D."/>
            <person name="Fisher S."/>
            <person name="Lutfalla G."/>
            <person name="Dossat C."/>
            <person name="Segurens B."/>
            <person name="Dasilva C."/>
            <person name="Salanoubat M."/>
            <person name="Levy M."/>
            <person name="Boudet N."/>
            <person name="Castellano S."/>
            <person name="Anthouard V."/>
            <person name="Jubin C."/>
            <person name="Castelli V."/>
            <person name="Katinka M."/>
            <person name="Vacherie B."/>
            <person name="Biemont C."/>
            <person name="Skalli Z."/>
            <person name="Cattolico L."/>
            <person name="Poulain J."/>
            <person name="De Berardinis V."/>
            <person name="Cruaud C."/>
            <person name="Duprat S."/>
            <person name="Brottier P."/>
            <person name="Coutanceau J.-P."/>
            <person name="Gouzy J."/>
            <person name="Parra G."/>
            <person name="Lardier G."/>
            <person name="Chapple C."/>
            <person name="McKernan K.J."/>
            <person name="McEwan P."/>
            <person name="Bosak S."/>
            <person name="Kellis M."/>
            <person name="Volff J.-N."/>
            <person name="Guigo R."/>
            <person name="Zody M.C."/>
            <person name="Mesirov J."/>
            <person name="Lindblad-Toh K."/>
            <person name="Birren B."/>
            <person name="Nusbaum C."/>
            <person name="Kahn D."/>
            <person name="Robinson-Rechavi M."/>
            <person name="Laudet V."/>
            <person name="Schachter V."/>
            <person name="Quetier F."/>
            <person name="Saurin W."/>
            <person name="Scarpelli C."/>
            <person name="Wincker P."/>
            <person name="Lander E.S."/>
            <person name="Weissenbach J."/>
            <person name="Roest Crollius H."/>
        </authorList>
    </citation>
    <scope>NUCLEOTIDE SEQUENCE [LARGE SCALE GENOMIC DNA]</scope>
</reference>
<reference evidence="17" key="2">
    <citation type="submission" date="2004-02" db="EMBL/GenBank/DDBJ databases">
        <authorList>
            <consortium name="Genoscope"/>
            <consortium name="Whitehead Institute Centre for Genome Research"/>
        </authorList>
    </citation>
    <scope>NUCLEOTIDE SEQUENCE</scope>
</reference>
<evidence type="ECO:0000256" key="5">
    <source>
        <dbReference type="ARBA" id="ARBA00022553"/>
    </source>
</evidence>
<feature type="domain" description="UBA" evidence="16">
    <location>
        <begin position="438"/>
        <end position="478"/>
    </location>
</feature>
<evidence type="ECO:0000256" key="10">
    <source>
        <dbReference type="ARBA" id="ARBA00022840"/>
    </source>
</evidence>
<dbReference type="InterPro" id="IPR057380">
    <property type="entry name" value="UBA_SIK1/2/3"/>
</dbReference>
<evidence type="ECO:0000256" key="2">
    <source>
        <dbReference type="ARBA" id="ARBA00006234"/>
    </source>
</evidence>
<protein>
    <recommendedName>
        <fullName evidence="3">non-specific serine/threonine protein kinase</fullName>
        <ecNumber evidence="3">2.7.11.1</ecNumber>
    </recommendedName>
</protein>
<evidence type="ECO:0000256" key="1">
    <source>
        <dbReference type="ARBA" id="ARBA00001946"/>
    </source>
</evidence>
<dbReference type="PROSITE" id="PS00108">
    <property type="entry name" value="PROTEIN_KINASE_ST"/>
    <property type="match status" value="1"/>
</dbReference>
<keyword evidence="5" id="KW-0597">Phosphoprotein</keyword>
<comment type="cofactor">
    <cofactor evidence="1">
        <name>Mg(2+)</name>
        <dbReference type="ChEBI" id="CHEBI:18420"/>
    </cofactor>
</comment>
<dbReference type="SUPFAM" id="SSF56112">
    <property type="entry name" value="Protein kinase-like (PK-like)"/>
    <property type="match status" value="1"/>
</dbReference>
<dbReference type="Gene3D" id="1.10.510.10">
    <property type="entry name" value="Transferase(Phosphotransferase) domain 1"/>
    <property type="match status" value="1"/>
</dbReference>
<dbReference type="GO" id="GO:0050321">
    <property type="term" value="F:tau-protein kinase activity"/>
    <property type="evidence" value="ECO:0007669"/>
    <property type="project" value="TreeGrafter"/>
</dbReference>
<dbReference type="InterPro" id="IPR015940">
    <property type="entry name" value="UBA"/>
</dbReference>
<dbReference type="GO" id="GO:0005737">
    <property type="term" value="C:cytoplasm"/>
    <property type="evidence" value="ECO:0007669"/>
    <property type="project" value="TreeGrafter"/>
</dbReference>
<keyword evidence="11" id="KW-0460">Magnesium</keyword>